<accession>A0A557SUC6</accession>
<name>A0A557SUC6_9ARCH</name>
<dbReference type="AlphaFoldDB" id="A0A557SUC6"/>
<proteinExistence type="predicted"/>
<reference evidence="1 2" key="1">
    <citation type="journal article" date="2019" name="Front. Microbiol.">
        <title>Ammonia Oxidation by the Arctic Terrestrial Thaumarchaeote Candidatus Nitrosocosmicus arcticus Is Stimulated by Increasing Temperatures.</title>
        <authorList>
            <person name="Alves R.J.E."/>
            <person name="Kerou M."/>
            <person name="Zappe A."/>
            <person name="Bittner R."/>
            <person name="Abby S.S."/>
            <person name="Schmidt H.A."/>
            <person name="Pfeifer K."/>
            <person name="Schleper C."/>
        </authorList>
    </citation>
    <scope>NUCLEOTIDE SEQUENCE [LARGE SCALE GENOMIC DNA]</scope>
    <source>
        <strain evidence="1 2">Kfb</strain>
    </source>
</reference>
<sequence length="120" mass="14011">MAITLSSSTSTTNSLMEEDEMRFRLEKIDVCNQLLRRLDGGIHYIKWDGILPLTKYSAKSNVQKKIEIKIESDIEYGKFIYLRKPYITKKIKICGRDSSWIKSWKTEQLTELASKLSFLN</sequence>
<dbReference type="Proteomes" id="UP000315289">
    <property type="component" value="Unassembled WGS sequence"/>
</dbReference>
<evidence type="ECO:0000313" key="2">
    <source>
        <dbReference type="Proteomes" id="UP000315289"/>
    </source>
</evidence>
<organism evidence="1 2">
    <name type="scientific">Candidatus Nitrosocosmicus arcticus</name>
    <dbReference type="NCBI Taxonomy" id="2035267"/>
    <lineage>
        <taxon>Archaea</taxon>
        <taxon>Nitrososphaerota</taxon>
        <taxon>Nitrososphaeria</taxon>
        <taxon>Nitrososphaerales</taxon>
        <taxon>Nitrososphaeraceae</taxon>
        <taxon>Candidatus Nitrosocosmicus</taxon>
    </lineage>
</organism>
<protein>
    <submittedName>
        <fullName evidence="1">Uncharacterized protein</fullName>
    </submittedName>
</protein>
<dbReference type="EMBL" id="VOAH01000009">
    <property type="protein sequence ID" value="TVP40198.1"/>
    <property type="molecule type" value="Genomic_DNA"/>
</dbReference>
<gene>
    <name evidence="1" type="ORF">NARC_90104</name>
</gene>
<keyword evidence="2" id="KW-1185">Reference proteome</keyword>
<comment type="caution">
    <text evidence="1">The sequence shown here is derived from an EMBL/GenBank/DDBJ whole genome shotgun (WGS) entry which is preliminary data.</text>
</comment>
<evidence type="ECO:0000313" key="1">
    <source>
        <dbReference type="EMBL" id="TVP40198.1"/>
    </source>
</evidence>